<dbReference type="InterPro" id="IPR011990">
    <property type="entry name" value="TPR-like_helical_dom_sf"/>
</dbReference>
<evidence type="ECO:0000256" key="4">
    <source>
        <dbReference type="SAM" id="MobiDB-lite"/>
    </source>
</evidence>
<dbReference type="EMBL" id="CP002299">
    <property type="protein sequence ID" value="ADP83604.1"/>
    <property type="molecule type" value="Genomic_DNA"/>
</dbReference>
<dbReference type="HOGENOM" id="CLU_004665_1_2_11"/>
<dbReference type="SUPFAM" id="SSF48452">
    <property type="entry name" value="TPR-like"/>
    <property type="match status" value="1"/>
</dbReference>
<feature type="compositionally biased region" description="Low complexity" evidence="4">
    <location>
        <begin position="451"/>
        <end position="461"/>
    </location>
</feature>
<evidence type="ECO:0000256" key="1">
    <source>
        <dbReference type="ARBA" id="ARBA00005820"/>
    </source>
</evidence>
<dbReference type="STRING" id="298654.FraEuI1c_5620"/>
<gene>
    <name evidence="6" type="ordered locus">FraEuI1c_5620</name>
</gene>
<evidence type="ECO:0000256" key="2">
    <source>
        <dbReference type="ARBA" id="ARBA00023125"/>
    </source>
</evidence>
<dbReference type="PANTHER" id="PTHR47691">
    <property type="entry name" value="REGULATOR-RELATED"/>
    <property type="match status" value="1"/>
</dbReference>
<dbReference type="SUPFAM" id="SSF52540">
    <property type="entry name" value="P-loop containing nucleoside triphosphate hydrolases"/>
    <property type="match status" value="1"/>
</dbReference>
<sequence length="1031" mass="109000">MGDKAVDALVTHGVGDHGGAIGSGVRVRLLGGVGAFTGDGQPVEVGPPRCQALLAALALSPGTALSVARLVDLVWGADRPRTAERTLHSYVARLRRALGPAAITTVGAAYRLEVPADAVDALRFARLVETGDTAAALAQWVGAPLAGLRVTPGLAAIVDGLEERWLVAVETDLAGRIETDPAAALGRLAELTASHPDREELWALRMTALYRTGRQGDALGAYQTARRHLVERLGVEPGPRLRALEAMVLGQDSRLAVPAPVGGRPGNLPPRPGRLIGRDADLATVRLALSSWPVVTLVGPGGIGKTCLAVAAAGREEDADGAWLVDLVQAGSAADVPRAVAATLGVKESAGRDLTGSVVAALRPRRMLLVLDNCEHVLAGAAALAQAVADGCPRTRVLVTSRERLGLRGGHERVVPVGPLEPDGPGAELFRERAAALSVPRDPAGTDDAARAGPPGMARPDPVTEICRRLEGMPLAIELAAARTTTLRPADLLARLDNQLRLLVTVDGGQAGTGRHRAMRATIQWSYDLLTPPERTLLRRLAVFIGAFDLPAATAVAGDGPASAGTQPAGAQSFGSALAPGDAAAFDAGDVDEALAGLVARSMVVAEPGARRRRFRLLEPIRHFAVERLDQAGEADVLADRHAAWCADRVTEIHRLLLGRDEVAGVADLDELWPNLRSAFDWALRRADRRLAYALVRPLVTEIPRRNRGELGDWVERLLALTPAEDVEVVAFGLVWAGQRYKLAQDPAAFDRLLARQVSRTIPAEPVPAVVADSVAAEAGSVSAGGADAGGSAGGIVDVAVQHGLASVRQDFPALGLLTPSLIAWFRGRGDDDLAEHLELDVGASHVFGGRFAEGDATVGVLVERYRVAGPPTLLNMALLLLGYAALLQNRPARAEELLGAAVAVEVPARTHSPNRCVEARAYFRRGERARAYDILREHVDELLDSGNMQAICVTAVEFVNMMTTVDRLAEANRVLRHLDRVAPYWATLVADARQTIDAAGRRPPEPDLDDHEALEYIRAVLTELTPPARV</sequence>
<dbReference type="InterPro" id="IPR001867">
    <property type="entry name" value="OmpR/PhoB-type_DNA-bd"/>
</dbReference>
<accession>E3JDH1</accession>
<dbReference type="InterPro" id="IPR002182">
    <property type="entry name" value="NB-ARC"/>
</dbReference>
<evidence type="ECO:0000259" key="5">
    <source>
        <dbReference type="PROSITE" id="PS51755"/>
    </source>
</evidence>
<dbReference type="PRINTS" id="PR00364">
    <property type="entry name" value="DISEASERSIST"/>
</dbReference>
<dbReference type="AlphaFoldDB" id="E3JDH1"/>
<protein>
    <submittedName>
        <fullName evidence="6">Transcriptional regulator, winged helix family</fullName>
    </submittedName>
</protein>
<keyword evidence="7" id="KW-1185">Reference proteome</keyword>
<dbReference type="Pfam" id="PF00931">
    <property type="entry name" value="NB-ARC"/>
    <property type="match status" value="1"/>
</dbReference>
<dbReference type="GO" id="GO:0006355">
    <property type="term" value="P:regulation of DNA-templated transcription"/>
    <property type="evidence" value="ECO:0007669"/>
    <property type="project" value="InterPro"/>
</dbReference>
<feature type="region of interest" description="Disordered" evidence="4">
    <location>
        <begin position="437"/>
        <end position="461"/>
    </location>
</feature>
<dbReference type="InParanoid" id="E3JDH1"/>
<dbReference type="Gene3D" id="1.10.10.10">
    <property type="entry name" value="Winged helix-like DNA-binding domain superfamily/Winged helix DNA-binding domain"/>
    <property type="match status" value="1"/>
</dbReference>
<comment type="similarity">
    <text evidence="1">Belongs to the AfsR/DnrI/RedD regulatory family.</text>
</comment>
<dbReference type="CDD" id="cd15831">
    <property type="entry name" value="BTAD"/>
    <property type="match status" value="1"/>
</dbReference>
<feature type="DNA-binding region" description="OmpR/PhoB-type" evidence="3">
    <location>
        <begin position="12"/>
        <end position="114"/>
    </location>
</feature>
<dbReference type="KEGG" id="fri:FraEuI1c_5620"/>
<dbReference type="PROSITE" id="PS51755">
    <property type="entry name" value="OMPR_PHOB"/>
    <property type="match status" value="1"/>
</dbReference>
<evidence type="ECO:0000313" key="7">
    <source>
        <dbReference type="Proteomes" id="UP000002484"/>
    </source>
</evidence>
<evidence type="ECO:0000313" key="6">
    <source>
        <dbReference type="EMBL" id="ADP83604.1"/>
    </source>
</evidence>
<feature type="domain" description="OmpR/PhoB-type" evidence="5">
    <location>
        <begin position="12"/>
        <end position="114"/>
    </location>
</feature>
<dbReference type="GO" id="GO:0000160">
    <property type="term" value="P:phosphorelay signal transduction system"/>
    <property type="evidence" value="ECO:0007669"/>
    <property type="project" value="InterPro"/>
</dbReference>
<dbReference type="eggNOG" id="COG3903">
    <property type="taxonomic scope" value="Bacteria"/>
</dbReference>
<dbReference type="GO" id="GO:0003677">
    <property type="term" value="F:DNA binding"/>
    <property type="evidence" value="ECO:0007669"/>
    <property type="project" value="UniProtKB-UniRule"/>
</dbReference>
<dbReference type="InterPro" id="IPR027417">
    <property type="entry name" value="P-loop_NTPase"/>
</dbReference>
<dbReference type="GO" id="GO:0043531">
    <property type="term" value="F:ADP binding"/>
    <property type="evidence" value="ECO:0007669"/>
    <property type="project" value="InterPro"/>
</dbReference>
<keyword evidence="2 3" id="KW-0238">DNA-binding</keyword>
<dbReference type="Pfam" id="PF00486">
    <property type="entry name" value="Trans_reg_C"/>
    <property type="match status" value="1"/>
</dbReference>
<name>E3JDH1_PSEI1</name>
<dbReference type="eggNOG" id="COG3629">
    <property type="taxonomic scope" value="Bacteria"/>
</dbReference>
<dbReference type="SMART" id="SM00862">
    <property type="entry name" value="Trans_reg_C"/>
    <property type="match status" value="1"/>
</dbReference>
<dbReference type="Proteomes" id="UP000002484">
    <property type="component" value="Chromosome"/>
</dbReference>
<dbReference type="Pfam" id="PF03704">
    <property type="entry name" value="BTAD"/>
    <property type="match status" value="1"/>
</dbReference>
<organism evidence="6 7">
    <name type="scientific">Pseudofrankia inefficax (strain DSM 45817 / CECT 9037 / DDB 130130 / EuI1c)</name>
    <name type="common">Frankia inefficax</name>
    <dbReference type="NCBI Taxonomy" id="298654"/>
    <lineage>
        <taxon>Bacteria</taxon>
        <taxon>Bacillati</taxon>
        <taxon>Actinomycetota</taxon>
        <taxon>Actinomycetes</taxon>
        <taxon>Frankiales</taxon>
        <taxon>Frankiaceae</taxon>
        <taxon>Pseudofrankia</taxon>
    </lineage>
</organism>
<dbReference type="InterPro" id="IPR016032">
    <property type="entry name" value="Sig_transdc_resp-reg_C-effctor"/>
</dbReference>
<dbReference type="SUPFAM" id="SSF46894">
    <property type="entry name" value="C-terminal effector domain of the bipartite response regulators"/>
    <property type="match status" value="1"/>
</dbReference>
<dbReference type="SMART" id="SM01043">
    <property type="entry name" value="BTAD"/>
    <property type="match status" value="1"/>
</dbReference>
<proteinExistence type="inferred from homology"/>
<dbReference type="Gene3D" id="1.25.40.10">
    <property type="entry name" value="Tetratricopeptide repeat domain"/>
    <property type="match status" value="1"/>
</dbReference>
<reference evidence="6 7" key="1">
    <citation type="submission" date="2010-10" db="EMBL/GenBank/DDBJ databases">
        <title>Complete sequence of Frankia sp. EuI1c.</title>
        <authorList>
            <consortium name="US DOE Joint Genome Institute"/>
            <person name="Lucas S."/>
            <person name="Copeland A."/>
            <person name="Lapidus A."/>
            <person name="Cheng J.-F."/>
            <person name="Bruce D."/>
            <person name="Goodwin L."/>
            <person name="Pitluck S."/>
            <person name="Chertkov O."/>
            <person name="Detter J.C."/>
            <person name="Han C."/>
            <person name="Tapia R."/>
            <person name="Land M."/>
            <person name="Hauser L."/>
            <person name="Jeffries C."/>
            <person name="Kyrpides N."/>
            <person name="Ivanova N."/>
            <person name="Mikhailova N."/>
            <person name="Beauchemin N."/>
            <person name="Sen A."/>
            <person name="Sur S.A."/>
            <person name="Gtari M."/>
            <person name="Wall L."/>
            <person name="Tisa L."/>
            <person name="Woyke T."/>
        </authorList>
    </citation>
    <scope>NUCLEOTIDE SEQUENCE [LARGE SCALE GENOMIC DNA]</scope>
    <source>
        <strain evidence="7">DSM 45817 / CECT 9037 / EuI1c</strain>
    </source>
</reference>
<dbReference type="InterPro" id="IPR005158">
    <property type="entry name" value="BTAD"/>
</dbReference>
<dbReference type="PANTHER" id="PTHR47691:SF3">
    <property type="entry name" value="HTH-TYPE TRANSCRIPTIONAL REGULATOR RV0890C-RELATED"/>
    <property type="match status" value="1"/>
</dbReference>
<evidence type="ECO:0000256" key="3">
    <source>
        <dbReference type="PROSITE-ProRule" id="PRU01091"/>
    </source>
</evidence>
<dbReference type="InterPro" id="IPR036388">
    <property type="entry name" value="WH-like_DNA-bd_sf"/>
</dbReference>
<dbReference type="Gene3D" id="3.40.50.300">
    <property type="entry name" value="P-loop containing nucleotide triphosphate hydrolases"/>
    <property type="match status" value="1"/>
</dbReference>